<dbReference type="KEGG" id="cre:CHLRE_16g685100v5"/>
<dbReference type="OrthoDB" id="258627at2759"/>
<evidence type="ECO:0000313" key="4">
    <source>
        <dbReference type="EMBL" id="PNW72035.1"/>
    </source>
</evidence>
<keyword evidence="5" id="KW-1185">Reference proteome</keyword>
<gene>
    <name evidence="4" type="ORF">CHLRE_16g685100v5</name>
</gene>
<dbReference type="SUPFAM" id="SSF90002">
    <property type="entry name" value="Hypothetical protein YjiA, C-terminal domain"/>
    <property type="match status" value="1"/>
</dbReference>
<feature type="region of interest" description="Disordered" evidence="3">
    <location>
        <begin position="95"/>
        <end position="114"/>
    </location>
</feature>
<dbReference type="InParanoid" id="A8IS99"/>
<sequence length="259" mass="27705">MCSYSGTSGSAHRIKESEMRSPRSPRMRVLEILGAAETAAVTAADDAAAEALSGPMQLLRVSDEVQPAPAADAVGLEESLVECESPRRCAKRAADCFGPQQESKRRSSLEERRDVPMEPAAVNSGGLANADAPQPALACDVSTPARLLPAGMDAVTVVAEGPLDEYRFNMFMNDLLAERRNDIVGFKGVLCVQGCGDIRFAIRGSRRSIRYGPSGQAWQPEESRVSRMVFIGRGLDKEDLAAGFRTCIAAPVPQVAAPR</sequence>
<evidence type="ECO:0000256" key="3">
    <source>
        <dbReference type="SAM" id="MobiDB-lite"/>
    </source>
</evidence>
<dbReference type="InterPro" id="IPR051316">
    <property type="entry name" value="Zinc-reg_GTPase_activator"/>
</dbReference>
<dbReference type="AlphaFoldDB" id="A8IS99"/>
<dbReference type="EMBL" id="CM008977">
    <property type="protein sequence ID" value="PNW72035.1"/>
    <property type="molecule type" value="Genomic_DNA"/>
</dbReference>
<accession>A8IS99</accession>
<dbReference type="SMART" id="SM00833">
    <property type="entry name" value="CobW_C"/>
    <property type="match status" value="1"/>
</dbReference>
<evidence type="ECO:0000256" key="1">
    <source>
        <dbReference type="ARBA" id="ARBA00022741"/>
    </source>
</evidence>
<dbReference type="Gramene" id="PNW72035">
    <property type="protein sequence ID" value="PNW72035"/>
    <property type="gene ID" value="CHLRE_16g685100v5"/>
</dbReference>
<feature type="region of interest" description="Disordered" evidence="3">
    <location>
        <begin position="1"/>
        <end position="23"/>
    </location>
</feature>
<dbReference type="HOGENOM" id="CLU_1074995_0_0_1"/>
<dbReference type="PaxDb" id="3055-EDP04422"/>
<proteinExistence type="predicted"/>
<evidence type="ECO:0000313" key="5">
    <source>
        <dbReference type="Proteomes" id="UP000006906"/>
    </source>
</evidence>
<keyword evidence="2" id="KW-0143">Chaperone</keyword>
<dbReference type="Gene3D" id="3.30.1220.10">
    <property type="entry name" value="CobW-like, C-terminal domain"/>
    <property type="match status" value="1"/>
</dbReference>
<dbReference type="PANTHER" id="PTHR13748:SF70">
    <property type="entry name" value="COBW_HYPB_UREG NUCLEOTIDE-BINDING DOMAIN-CONTAINING PROTEIN"/>
    <property type="match status" value="1"/>
</dbReference>
<keyword evidence="1" id="KW-0547">Nucleotide-binding</keyword>
<dbReference type="GO" id="GO:0005737">
    <property type="term" value="C:cytoplasm"/>
    <property type="evidence" value="ECO:0000318"/>
    <property type="project" value="GO_Central"/>
</dbReference>
<dbReference type="RefSeq" id="XP_001691932.1">
    <property type="nucleotide sequence ID" value="XM_001691880.2"/>
</dbReference>
<protein>
    <submittedName>
        <fullName evidence="4">Uncharacterized protein</fullName>
    </submittedName>
</protein>
<feature type="compositionally biased region" description="Polar residues" evidence="3">
    <location>
        <begin position="1"/>
        <end position="10"/>
    </location>
</feature>
<dbReference type="GeneID" id="5717629"/>
<dbReference type="InterPro" id="IPR036627">
    <property type="entry name" value="CobW-likC_sf"/>
</dbReference>
<dbReference type="Pfam" id="PF07683">
    <property type="entry name" value="CobW_C"/>
    <property type="match status" value="1"/>
</dbReference>
<dbReference type="PANTHER" id="PTHR13748">
    <property type="entry name" value="COBW-RELATED"/>
    <property type="match status" value="1"/>
</dbReference>
<name>A8IS99_CHLRE</name>
<evidence type="ECO:0000256" key="2">
    <source>
        <dbReference type="ARBA" id="ARBA00023186"/>
    </source>
</evidence>
<dbReference type="Proteomes" id="UP000006906">
    <property type="component" value="Chromosome 16"/>
</dbReference>
<feature type="compositionally biased region" description="Basic and acidic residues" evidence="3">
    <location>
        <begin position="102"/>
        <end position="114"/>
    </location>
</feature>
<dbReference type="GO" id="GO:0000166">
    <property type="term" value="F:nucleotide binding"/>
    <property type="evidence" value="ECO:0007669"/>
    <property type="project" value="UniProtKB-KW"/>
</dbReference>
<dbReference type="eggNOG" id="KOG2743">
    <property type="taxonomic scope" value="Eukaryota"/>
</dbReference>
<reference evidence="4 5" key="1">
    <citation type="journal article" date="2007" name="Science">
        <title>The Chlamydomonas genome reveals the evolution of key animal and plant functions.</title>
        <authorList>
            <person name="Merchant S.S."/>
            <person name="Prochnik S.E."/>
            <person name="Vallon O."/>
            <person name="Harris E.H."/>
            <person name="Karpowicz S.J."/>
            <person name="Witman G.B."/>
            <person name="Terry A."/>
            <person name="Salamov A."/>
            <person name="Fritz-Laylin L.K."/>
            <person name="Marechal-Drouard L."/>
            <person name="Marshall W.F."/>
            <person name="Qu L.H."/>
            <person name="Nelson D.R."/>
            <person name="Sanderfoot A.A."/>
            <person name="Spalding M.H."/>
            <person name="Kapitonov V.V."/>
            <person name="Ren Q."/>
            <person name="Ferris P."/>
            <person name="Lindquist E."/>
            <person name="Shapiro H."/>
            <person name="Lucas S.M."/>
            <person name="Grimwood J."/>
            <person name="Schmutz J."/>
            <person name="Cardol P."/>
            <person name="Cerutti H."/>
            <person name="Chanfreau G."/>
            <person name="Chen C.L."/>
            <person name="Cognat V."/>
            <person name="Croft M.T."/>
            <person name="Dent R."/>
            <person name="Dutcher S."/>
            <person name="Fernandez E."/>
            <person name="Fukuzawa H."/>
            <person name="Gonzalez-Ballester D."/>
            <person name="Gonzalez-Halphen D."/>
            <person name="Hallmann A."/>
            <person name="Hanikenne M."/>
            <person name="Hippler M."/>
            <person name="Inwood W."/>
            <person name="Jabbari K."/>
            <person name="Kalanon M."/>
            <person name="Kuras R."/>
            <person name="Lefebvre P.A."/>
            <person name="Lemaire S.D."/>
            <person name="Lobanov A.V."/>
            <person name="Lohr M."/>
            <person name="Manuell A."/>
            <person name="Meier I."/>
            <person name="Mets L."/>
            <person name="Mittag M."/>
            <person name="Mittelmeier T."/>
            <person name="Moroney J.V."/>
            <person name="Moseley J."/>
            <person name="Napoli C."/>
            <person name="Nedelcu A.M."/>
            <person name="Niyogi K."/>
            <person name="Novoselov S.V."/>
            <person name="Paulsen I.T."/>
            <person name="Pazour G."/>
            <person name="Purton S."/>
            <person name="Ral J.P."/>
            <person name="Riano-Pachon D.M."/>
            <person name="Riekhof W."/>
            <person name="Rymarquis L."/>
            <person name="Schroda M."/>
            <person name="Stern D."/>
            <person name="Umen J."/>
            <person name="Willows R."/>
            <person name="Wilson N."/>
            <person name="Zimmer S.L."/>
            <person name="Allmer J."/>
            <person name="Balk J."/>
            <person name="Bisova K."/>
            <person name="Chen C.J."/>
            <person name="Elias M."/>
            <person name="Gendler K."/>
            <person name="Hauser C."/>
            <person name="Lamb M.R."/>
            <person name="Ledford H."/>
            <person name="Long J.C."/>
            <person name="Minagawa J."/>
            <person name="Page M.D."/>
            <person name="Pan J."/>
            <person name="Pootakham W."/>
            <person name="Roje S."/>
            <person name="Rose A."/>
            <person name="Stahlberg E."/>
            <person name="Terauchi A.M."/>
            <person name="Yang P."/>
            <person name="Ball S."/>
            <person name="Bowler C."/>
            <person name="Dieckmann C.L."/>
            <person name="Gladyshev V.N."/>
            <person name="Green P."/>
            <person name="Jorgensen R."/>
            <person name="Mayfield S."/>
            <person name="Mueller-Roeber B."/>
            <person name="Rajamani S."/>
            <person name="Sayre R.T."/>
            <person name="Brokstein P."/>
            <person name="Dubchak I."/>
            <person name="Goodstein D."/>
            <person name="Hornick L."/>
            <person name="Huang Y.W."/>
            <person name="Jhaveri J."/>
            <person name="Luo Y."/>
            <person name="Martinez D."/>
            <person name="Ngau W.C."/>
            <person name="Otillar B."/>
            <person name="Poliakov A."/>
            <person name="Porter A."/>
            <person name="Szajkowski L."/>
            <person name="Werner G."/>
            <person name="Zhou K."/>
            <person name="Grigoriev I.V."/>
            <person name="Rokhsar D.S."/>
            <person name="Grossman A.R."/>
        </authorList>
    </citation>
    <scope>NUCLEOTIDE SEQUENCE [LARGE SCALE GENOMIC DNA]</scope>
    <source>
        <strain evidence="5">CC-503</strain>
    </source>
</reference>
<organism evidence="4 5">
    <name type="scientific">Chlamydomonas reinhardtii</name>
    <name type="common">Chlamydomonas smithii</name>
    <dbReference type="NCBI Taxonomy" id="3055"/>
    <lineage>
        <taxon>Eukaryota</taxon>
        <taxon>Viridiplantae</taxon>
        <taxon>Chlorophyta</taxon>
        <taxon>core chlorophytes</taxon>
        <taxon>Chlorophyceae</taxon>
        <taxon>CS clade</taxon>
        <taxon>Chlamydomonadales</taxon>
        <taxon>Chlamydomonadaceae</taxon>
        <taxon>Chlamydomonas</taxon>
    </lineage>
</organism>
<dbReference type="InterPro" id="IPR011629">
    <property type="entry name" value="CobW-like_C"/>
</dbReference>